<dbReference type="Proteomes" id="UP000675781">
    <property type="component" value="Unassembled WGS sequence"/>
</dbReference>
<feature type="compositionally biased region" description="Basic and acidic residues" evidence="1">
    <location>
        <begin position="18"/>
        <end position="27"/>
    </location>
</feature>
<keyword evidence="3" id="KW-1185">Reference proteome</keyword>
<dbReference type="RefSeq" id="WP_212531034.1">
    <property type="nucleotide sequence ID" value="NZ_JAGSOG010000148.1"/>
</dbReference>
<proteinExistence type="predicted"/>
<evidence type="ECO:0000256" key="1">
    <source>
        <dbReference type="SAM" id="MobiDB-lite"/>
    </source>
</evidence>
<accession>A0A941ESU7</accession>
<evidence type="ECO:0000313" key="3">
    <source>
        <dbReference type="Proteomes" id="UP000675781"/>
    </source>
</evidence>
<reference evidence="2" key="1">
    <citation type="submission" date="2021-04" db="EMBL/GenBank/DDBJ databases">
        <title>Genome based classification of Actinospica acidithermotolerans sp. nov., an actinobacterium isolated from an Indonesian hot spring.</title>
        <authorList>
            <person name="Kusuma A.B."/>
            <person name="Putra K.E."/>
            <person name="Nafisah S."/>
            <person name="Loh J."/>
            <person name="Nouioui I."/>
            <person name="Goodfellow M."/>
        </authorList>
    </citation>
    <scope>NUCLEOTIDE SEQUENCE</scope>
    <source>
        <strain evidence="2">CSCA 57</strain>
    </source>
</reference>
<name>A0A941ESU7_9ACTN</name>
<sequence>MKRAISDQPEGTGSSVDQWRELTEEQRQAIIQRLTQSAATTAAPRPNKRRILESESDDDGEAPTQAPAKVPAQQQAAGSSSGDVEDDLLADLAETLALKAGDAYIIGHGETVGTVPLPEAMPKQIFCFYAKPDFDLNFVDALRVLSGKNAKTTYTVQAGENTTLPKLSLTPFTEQEKQWVKWSLTAPASVGKRKIFFVGEAPLNNPQLTLFDALGLVKYERVHVIACQGAAGTAATMEKSPEALEVEAHGLQIILSAPDFKPAQTIAFIDGKPLPELAELMSMPFFEFFVDNLKNPLSPTLGLRGAQEFKAAFDAIATDAKDSARLAALLWKALPEQSRGALLHWDKASWKDLAAKAGS</sequence>
<dbReference type="EMBL" id="JAGSOG010000148">
    <property type="protein sequence ID" value="MBR7836558.1"/>
    <property type="molecule type" value="Genomic_DNA"/>
</dbReference>
<protein>
    <submittedName>
        <fullName evidence="2">Uncharacterized protein</fullName>
    </submittedName>
</protein>
<organism evidence="2 3">
    <name type="scientific">Actinospica durhamensis</name>
    <dbReference type="NCBI Taxonomy" id="1508375"/>
    <lineage>
        <taxon>Bacteria</taxon>
        <taxon>Bacillati</taxon>
        <taxon>Actinomycetota</taxon>
        <taxon>Actinomycetes</taxon>
        <taxon>Catenulisporales</taxon>
        <taxon>Actinospicaceae</taxon>
        <taxon>Actinospica</taxon>
    </lineage>
</organism>
<feature type="compositionally biased region" description="Low complexity" evidence="1">
    <location>
        <begin position="62"/>
        <end position="77"/>
    </location>
</feature>
<evidence type="ECO:0000313" key="2">
    <source>
        <dbReference type="EMBL" id="MBR7836558.1"/>
    </source>
</evidence>
<feature type="region of interest" description="Disordered" evidence="1">
    <location>
        <begin position="1"/>
        <end position="84"/>
    </location>
</feature>
<gene>
    <name evidence="2" type="ORF">KDL01_24985</name>
</gene>
<dbReference type="AlphaFoldDB" id="A0A941ESU7"/>
<comment type="caution">
    <text evidence="2">The sequence shown here is derived from an EMBL/GenBank/DDBJ whole genome shotgun (WGS) entry which is preliminary data.</text>
</comment>